<dbReference type="EMBL" id="DVHE01000081">
    <property type="protein sequence ID" value="HIR51673.1"/>
    <property type="molecule type" value="Genomic_DNA"/>
</dbReference>
<protein>
    <submittedName>
        <fullName evidence="2">Uncharacterized protein</fullName>
    </submittedName>
</protein>
<keyword evidence="1" id="KW-0732">Signal</keyword>
<sequence>MKRLTILLAVILALSIFASAAETTTAEVPVTLTVIESQRQISVTVPAALPVSVVDGKVLTASNAAIRNHGKDPVAVTAIWVKPGAYDIGSFDHFSGLAGTIALSLNGCGTTGAGSLPMTDAAFPAIEAGESLALRYQAKVALAETQDHAAAASVVFTISIVD</sequence>
<evidence type="ECO:0000313" key="3">
    <source>
        <dbReference type="Proteomes" id="UP000824239"/>
    </source>
</evidence>
<dbReference type="AlphaFoldDB" id="A0A9D1DJC5"/>
<comment type="caution">
    <text evidence="2">The sequence shown here is derived from an EMBL/GenBank/DDBJ whole genome shotgun (WGS) entry which is preliminary data.</text>
</comment>
<evidence type="ECO:0000256" key="1">
    <source>
        <dbReference type="SAM" id="SignalP"/>
    </source>
</evidence>
<accession>A0A9D1DJC5</accession>
<evidence type="ECO:0000313" key="2">
    <source>
        <dbReference type="EMBL" id="HIR51673.1"/>
    </source>
</evidence>
<organism evidence="2 3">
    <name type="scientific">Candidatus Avoscillospira avicola</name>
    <dbReference type="NCBI Taxonomy" id="2840706"/>
    <lineage>
        <taxon>Bacteria</taxon>
        <taxon>Bacillati</taxon>
        <taxon>Bacillota</taxon>
        <taxon>Clostridia</taxon>
        <taxon>Eubacteriales</taxon>
        <taxon>Oscillospiraceae</taxon>
        <taxon>Oscillospiraceae incertae sedis</taxon>
        <taxon>Candidatus Avoscillospira</taxon>
    </lineage>
</organism>
<proteinExistence type="predicted"/>
<feature type="signal peptide" evidence="1">
    <location>
        <begin position="1"/>
        <end position="20"/>
    </location>
</feature>
<feature type="chain" id="PRO_5038658043" evidence="1">
    <location>
        <begin position="21"/>
        <end position="162"/>
    </location>
</feature>
<reference evidence="2" key="1">
    <citation type="submission" date="2020-10" db="EMBL/GenBank/DDBJ databases">
        <authorList>
            <person name="Gilroy R."/>
        </authorList>
    </citation>
    <scope>NUCLEOTIDE SEQUENCE</scope>
    <source>
        <strain evidence="2">ChiBcec15-4380</strain>
    </source>
</reference>
<reference evidence="2" key="2">
    <citation type="journal article" date="2021" name="PeerJ">
        <title>Extensive microbial diversity within the chicken gut microbiome revealed by metagenomics and culture.</title>
        <authorList>
            <person name="Gilroy R."/>
            <person name="Ravi A."/>
            <person name="Getino M."/>
            <person name="Pursley I."/>
            <person name="Horton D.L."/>
            <person name="Alikhan N.F."/>
            <person name="Baker D."/>
            <person name="Gharbi K."/>
            <person name="Hall N."/>
            <person name="Watson M."/>
            <person name="Adriaenssens E.M."/>
            <person name="Foster-Nyarko E."/>
            <person name="Jarju S."/>
            <person name="Secka A."/>
            <person name="Antonio M."/>
            <person name="Oren A."/>
            <person name="Chaudhuri R.R."/>
            <person name="La Ragione R."/>
            <person name="Hildebrand F."/>
            <person name="Pallen M.J."/>
        </authorList>
    </citation>
    <scope>NUCLEOTIDE SEQUENCE</scope>
    <source>
        <strain evidence="2">ChiBcec15-4380</strain>
    </source>
</reference>
<name>A0A9D1DJC5_9FIRM</name>
<gene>
    <name evidence="2" type="ORF">IAA53_10460</name>
</gene>
<dbReference type="Proteomes" id="UP000824239">
    <property type="component" value="Unassembled WGS sequence"/>
</dbReference>